<comment type="caution">
    <text evidence="1">The sequence shown here is derived from an EMBL/GenBank/DDBJ whole genome shotgun (WGS) entry which is preliminary data.</text>
</comment>
<dbReference type="AlphaFoldDB" id="A0A561PP90"/>
<evidence type="ECO:0000313" key="2">
    <source>
        <dbReference type="Proteomes" id="UP000320811"/>
    </source>
</evidence>
<dbReference type="EMBL" id="VIWO01000005">
    <property type="protein sequence ID" value="TWF39931.1"/>
    <property type="molecule type" value="Genomic_DNA"/>
</dbReference>
<keyword evidence="2" id="KW-1185">Reference proteome</keyword>
<name>A0A561PP90_9BACT</name>
<evidence type="ECO:0000313" key="1">
    <source>
        <dbReference type="EMBL" id="TWF39931.1"/>
    </source>
</evidence>
<reference evidence="1 2" key="1">
    <citation type="submission" date="2019-06" db="EMBL/GenBank/DDBJ databases">
        <title>Sorghum-associated microbial communities from plants grown in Nebraska, USA.</title>
        <authorList>
            <person name="Schachtman D."/>
        </authorList>
    </citation>
    <scope>NUCLEOTIDE SEQUENCE [LARGE SCALE GENOMIC DNA]</scope>
    <source>
        <strain evidence="1 2">1209</strain>
    </source>
</reference>
<gene>
    <name evidence="1" type="ORF">FHW36_105372</name>
</gene>
<proteinExistence type="predicted"/>
<accession>A0A561PP90</accession>
<organism evidence="1 2">
    <name type="scientific">Chitinophaga polysaccharea</name>
    <dbReference type="NCBI Taxonomy" id="1293035"/>
    <lineage>
        <taxon>Bacteria</taxon>
        <taxon>Pseudomonadati</taxon>
        <taxon>Bacteroidota</taxon>
        <taxon>Chitinophagia</taxon>
        <taxon>Chitinophagales</taxon>
        <taxon>Chitinophagaceae</taxon>
        <taxon>Chitinophaga</taxon>
    </lineage>
</organism>
<dbReference type="RefSeq" id="WP_145671106.1">
    <property type="nucleotide sequence ID" value="NZ_VIWO01000005.1"/>
</dbReference>
<dbReference type="OrthoDB" id="616292at2"/>
<protein>
    <submittedName>
        <fullName evidence="1">Uncharacterized protein</fullName>
    </submittedName>
</protein>
<sequence length="438" mass="48203">MTHFFSMIRSRWSLILLCYGLLLVAGGCRKTTYNVIPEAAYLRVFNSLNYDVNVTTKDQPPPFLAMIIDPEYDGAGLVTGGKIIGDHLDQRSAYAGPYPANAGNTSFRNTEYPGNKKVLVGPIINGINLSSWAQIPSGKHRVVFYSRPISDQPFFDLLERDRKSLLVDSIIDFKPGEIYTMEVLQKTVATQYPLPITLYLRQEQFTKMPFSDSMLYVNCYNLSAEGYAAAHPEAASRGQQAYYNATNKTVAFGDTLNLYYSLYKDDCPYPYVDGAPIGSNLIPGYNNIWLGTIIRSHTAGVTPYYNMPMFAATDTTGGILSRQWELLILMKPGMFPLPGAVPVSGPGGMVQANPNFGAIGCSNGSSDGKGTTSAAARRSIPRIANSSYLASSWLPNLIRYTASGNYAQRAFATISTIEIINNQVYMMSVQRSYPPPTK</sequence>
<dbReference type="Proteomes" id="UP000320811">
    <property type="component" value="Unassembled WGS sequence"/>
</dbReference>